<proteinExistence type="predicted"/>
<evidence type="ECO:0000313" key="3">
    <source>
        <dbReference type="EMBL" id="URN40957.1"/>
    </source>
</evidence>
<dbReference type="RefSeq" id="WP_250341763.1">
    <property type="nucleotide sequence ID" value="NZ_CP097885.1"/>
</dbReference>
<evidence type="ECO:0000256" key="2">
    <source>
        <dbReference type="SAM" id="Phobius"/>
    </source>
</evidence>
<dbReference type="Proteomes" id="UP001056218">
    <property type="component" value="Chromosome"/>
</dbReference>
<name>A0ABY4TNW2_9FIRM</name>
<gene>
    <name evidence="3" type="ORF">M9426_06790</name>
</gene>
<organism evidence="3 4">
    <name type="scientific">Peptoniphilus genitalis</name>
    <dbReference type="NCBI Taxonomy" id="3036303"/>
    <lineage>
        <taxon>Bacteria</taxon>
        <taxon>Bacillati</taxon>
        <taxon>Bacillota</taxon>
        <taxon>Tissierellia</taxon>
        <taxon>Tissierellales</taxon>
        <taxon>Peptoniphilaceae</taxon>
        <taxon>Peptoniphilus</taxon>
    </lineage>
</organism>
<evidence type="ECO:0008006" key="5">
    <source>
        <dbReference type="Google" id="ProtNLM"/>
    </source>
</evidence>
<feature type="coiled-coil region" evidence="1">
    <location>
        <begin position="174"/>
        <end position="208"/>
    </location>
</feature>
<keyword evidence="1" id="KW-0175">Coiled coil</keyword>
<feature type="transmembrane region" description="Helical" evidence="2">
    <location>
        <begin position="49"/>
        <end position="69"/>
    </location>
</feature>
<evidence type="ECO:0000313" key="4">
    <source>
        <dbReference type="Proteomes" id="UP001056218"/>
    </source>
</evidence>
<keyword evidence="4" id="KW-1185">Reference proteome</keyword>
<feature type="transmembrane region" description="Helical" evidence="2">
    <location>
        <begin position="20"/>
        <end position="42"/>
    </location>
</feature>
<keyword evidence="2" id="KW-0812">Transmembrane</keyword>
<reference evidence="3 4" key="1">
    <citation type="submission" date="2022-05" db="EMBL/GenBank/DDBJ databases">
        <title>Identification of Peptoniphilus vaginalis-like Bacteria, Peptoniphilus septimus sp. nov. from Blood Cultures in a Cervical Cancer Patient receiving Chemotherapy: Case and Implications.</title>
        <authorList>
            <person name="Zhan X.-Y."/>
        </authorList>
    </citation>
    <scope>NUCLEOTIDE SEQUENCE [LARGE SCALE GENOMIC DNA]</scope>
    <source>
        <strain evidence="3 4">SAHP1</strain>
    </source>
</reference>
<evidence type="ECO:0000256" key="1">
    <source>
        <dbReference type="SAM" id="Coils"/>
    </source>
</evidence>
<protein>
    <recommendedName>
        <fullName evidence="5">5-bromo-4-chloroindolyl phosphate hydrolysis protein</fullName>
    </recommendedName>
</protein>
<keyword evidence="2" id="KW-0472">Membrane</keyword>
<sequence length="242" mass="28251">MDDKLNLDSSENNLEKTFCILIGVLCFNLLFIVILFLMILHYKILGENLVGTVLAALIGVNGVLAGFYFNKKQTYKEIVTRERIEWLHKMQEALAEFLAITSNSKVKNVLKDKKDKARELYYLIISNLNVKKDKDKKNKNERDTVELLYYYANSKELDVQLNFNRNLDSDEDKDSNATKSRDDLEKENKDLKDQIKFLEDTITILKNYNEADKLTGLKRKEIISKYTEIFNGTWNRIKDEAD</sequence>
<dbReference type="EMBL" id="CP097885">
    <property type="protein sequence ID" value="URN40957.1"/>
    <property type="molecule type" value="Genomic_DNA"/>
</dbReference>
<keyword evidence="2" id="KW-1133">Transmembrane helix</keyword>
<accession>A0ABY4TNW2</accession>